<dbReference type="SUPFAM" id="SSF50978">
    <property type="entry name" value="WD40 repeat-like"/>
    <property type="match status" value="1"/>
</dbReference>
<gene>
    <name evidence="4" type="primary">toxC</name>
</gene>
<dbReference type="InterPro" id="IPR020472">
    <property type="entry name" value="WD40_PAC1"/>
</dbReference>
<proteinExistence type="predicted"/>
<feature type="repeat" description="WD" evidence="3">
    <location>
        <begin position="41"/>
        <end position="82"/>
    </location>
</feature>
<evidence type="ECO:0000256" key="1">
    <source>
        <dbReference type="ARBA" id="ARBA00022574"/>
    </source>
</evidence>
<dbReference type="PANTHER" id="PTHR19848">
    <property type="entry name" value="WD40 REPEAT PROTEIN"/>
    <property type="match status" value="1"/>
</dbReference>
<keyword evidence="1 3" id="KW-0853">WD repeat</keyword>
<dbReference type="Pfam" id="PF00400">
    <property type="entry name" value="WD40"/>
    <property type="match status" value="5"/>
</dbReference>
<feature type="repeat" description="WD" evidence="3">
    <location>
        <begin position="204"/>
        <end position="245"/>
    </location>
</feature>
<dbReference type="AlphaFoldDB" id="A0A481XS83"/>
<protein>
    <submittedName>
        <fullName evidence="4">ToxC</fullName>
    </submittedName>
</protein>
<dbReference type="InterPro" id="IPR036322">
    <property type="entry name" value="WD40_repeat_dom_sf"/>
</dbReference>
<dbReference type="PRINTS" id="PR00320">
    <property type="entry name" value="GPROTEINBRPT"/>
</dbReference>
<evidence type="ECO:0000256" key="2">
    <source>
        <dbReference type="ARBA" id="ARBA00022737"/>
    </source>
</evidence>
<dbReference type="CDD" id="cd00200">
    <property type="entry name" value="WD40"/>
    <property type="match status" value="1"/>
</dbReference>
<dbReference type="PROSITE" id="PS50294">
    <property type="entry name" value="WD_REPEATS_REGION"/>
    <property type="match status" value="3"/>
</dbReference>
<evidence type="ECO:0000256" key="3">
    <source>
        <dbReference type="PROSITE-ProRule" id="PRU00221"/>
    </source>
</evidence>
<dbReference type="SMART" id="SM00320">
    <property type="entry name" value="WD40"/>
    <property type="match status" value="9"/>
</dbReference>
<dbReference type="Gene3D" id="2.130.10.10">
    <property type="entry name" value="YVTN repeat-like/Quinoprotein amine dehydrogenase"/>
    <property type="match status" value="3"/>
</dbReference>
<dbReference type="InterPro" id="IPR019775">
    <property type="entry name" value="WD40_repeat_CS"/>
</dbReference>
<reference evidence="4" key="1">
    <citation type="journal article" date="2019" name="ACS Chem. Biol.">
        <title>Bioactivity-HiTES Unveils Cryptic Antibiotics Encoded in Actinomycete Bacteria.</title>
        <authorList>
            <person name="Moon K."/>
            <person name="Xu F."/>
            <person name="Zhang C."/>
            <person name="Seyedsayamdost M.R."/>
        </authorList>
    </citation>
    <scope>NUCLEOTIDE SEQUENCE</scope>
    <source>
        <strain evidence="4">A18</strain>
    </source>
</reference>
<keyword evidence="2" id="KW-0677">Repeat</keyword>
<dbReference type="InterPro" id="IPR015943">
    <property type="entry name" value="WD40/YVTN_repeat-like_dom_sf"/>
</dbReference>
<dbReference type="GO" id="GO:0000027">
    <property type="term" value="P:ribosomal large subunit assembly"/>
    <property type="evidence" value="ECO:0007669"/>
    <property type="project" value="TreeGrafter"/>
</dbReference>
<accession>A0A481XS83</accession>
<dbReference type="PROSITE" id="PS00678">
    <property type="entry name" value="WD_REPEATS_1"/>
    <property type="match status" value="1"/>
</dbReference>
<feature type="repeat" description="WD" evidence="3">
    <location>
        <begin position="83"/>
        <end position="115"/>
    </location>
</feature>
<dbReference type="PANTHER" id="PTHR19848:SF8">
    <property type="entry name" value="F-BOX AND WD REPEAT DOMAIN CONTAINING 7"/>
    <property type="match status" value="1"/>
</dbReference>
<dbReference type="InterPro" id="IPR001680">
    <property type="entry name" value="WD40_rpt"/>
</dbReference>
<dbReference type="SUPFAM" id="SSF75011">
    <property type="entry name" value="3-carboxy-cis,cis-mucoante lactonizing enzyme"/>
    <property type="match status" value="1"/>
</dbReference>
<name>A0A481XS83_9ACTN</name>
<sequence>MIQHRGPISGIAAWRDAYVATAGYDNQVICWDQRTGTAIARSFHDHLANQCSFSPDGRHLVTSSSDYTARLWTVPDLRLVAVLADQEDDVEMSVFHPSKELIATASRDHRVRVYDFTGKLVARFTGHTADVISVEWARDSDELISSSDDGTIKRWSLETGGLIADLDMDGIETDTIAISSGGTIFAGNDEGQIIVVGPTERTVLPAHEAGIKRLVLDDARNLLVSLSYDRTMQLWDVASGVPERRDTTALPDDVWPRSCAFAGGSRLVFATFGAGYRGYDYEGRAWDAAEVPPTQGVNAVLPTASGTLTIGDAGIVHRGDTGVVHHEGEVVARTGSLCNFLTPLGGLVLSGGQLGKVFDALTGRELHQHRSPLNCGAAFERDGASYAVVGAYTGEGLLLRLTGAGEAEHVEDLPLHTNAVKGVAVSGDLIFSVAADASATWYRISDLSKVATIEDAHDRIANGCAGLGEGWFASVSRDLKLRIWDPQQRAQVLDTPHTHSIKCVAASGDGRVVAAGAYNGRIALYDRTAGEWTAVVRPTTAGISSLTWDAERKAFAASSYDGQVYYTPGV</sequence>
<organism evidence="4">
    <name type="scientific">Streptomyces hiroshimensis</name>
    <dbReference type="NCBI Taxonomy" id="66424"/>
    <lineage>
        <taxon>Bacteria</taxon>
        <taxon>Bacillati</taxon>
        <taxon>Actinomycetota</taxon>
        <taxon>Actinomycetes</taxon>
        <taxon>Kitasatosporales</taxon>
        <taxon>Streptomycetaceae</taxon>
        <taxon>Streptomyces</taxon>
    </lineage>
</organism>
<dbReference type="PROSITE" id="PS50082">
    <property type="entry name" value="WD_REPEATS_2"/>
    <property type="match status" value="4"/>
</dbReference>
<evidence type="ECO:0000313" key="4">
    <source>
        <dbReference type="EMBL" id="QBK46609.1"/>
    </source>
</evidence>
<feature type="repeat" description="WD" evidence="3">
    <location>
        <begin position="124"/>
        <end position="165"/>
    </location>
</feature>
<dbReference type="EMBL" id="MH743142">
    <property type="protein sequence ID" value="QBK46609.1"/>
    <property type="molecule type" value="Genomic_DNA"/>
</dbReference>